<sequence>MKNNTTFLLIIGCIAMIIFAILFAMKLQKNIKLPVQQESNTAKTVQPQFETQEADGGNVTVIATPEVLQVGKQPRIKLIFDTHTEELDFDVSKVSILLDDAGNTYSESIWEGSPPGGHHRNGKLIFDKQLKEASKIKLVITDVSGIKERVFEWKL</sequence>
<gene>
    <name evidence="2" type="ORF">A3A93_01610</name>
</gene>
<reference evidence="2 3" key="1">
    <citation type="journal article" date="2016" name="Nat. Commun.">
        <title>Thousands of microbial genomes shed light on interconnected biogeochemical processes in an aquifer system.</title>
        <authorList>
            <person name="Anantharaman K."/>
            <person name="Brown C.T."/>
            <person name="Hug L.A."/>
            <person name="Sharon I."/>
            <person name="Castelle C.J."/>
            <person name="Probst A.J."/>
            <person name="Thomas B.C."/>
            <person name="Singh A."/>
            <person name="Wilkins M.J."/>
            <person name="Karaoz U."/>
            <person name="Brodie E.L."/>
            <person name="Williams K.H."/>
            <person name="Hubbard S.S."/>
            <person name="Banfield J.F."/>
        </authorList>
    </citation>
    <scope>NUCLEOTIDE SEQUENCE [LARGE SCALE GENOMIC DNA]</scope>
</reference>
<dbReference type="AlphaFoldDB" id="A0A1F7IY70"/>
<dbReference type="EMBL" id="MGAL01000017">
    <property type="protein sequence ID" value="OGK48318.1"/>
    <property type="molecule type" value="Genomic_DNA"/>
</dbReference>
<dbReference type="Proteomes" id="UP000177141">
    <property type="component" value="Unassembled WGS sequence"/>
</dbReference>
<evidence type="ECO:0008006" key="4">
    <source>
        <dbReference type="Google" id="ProtNLM"/>
    </source>
</evidence>
<protein>
    <recommendedName>
        <fullName evidence="4">DUF4352 domain-containing protein</fullName>
    </recommendedName>
</protein>
<proteinExistence type="predicted"/>
<feature type="transmembrane region" description="Helical" evidence="1">
    <location>
        <begin position="6"/>
        <end position="25"/>
    </location>
</feature>
<dbReference type="STRING" id="1802061.A3A93_01610"/>
<evidence type="ECO:0000313" key="3">
    <source>
        <dbReference type="Proteomes" id="UP000177141"/>
    </source>
</evidence>
<keyword evidence="1" id="KW-1133">Transmembrane helix</keyword>
<evidence type="ECO:0000256" key="1">
    <source>
        <dbReference type="SAM" id="Phobius"/>
    </source>
</evidence>
<accession>A0A1F7IY70</accession>
<keyword evidence="1" id="KW-0472">Membrane</keyword>
<keyword evidence="1" id="KW-0812">Transmembrane</keyword>
<organism evidence="2 3">
    <name type="scientific">Candidatus Roizmanbacteria bacterium RIFCSPLOWO2_01_FULL_38_12</name>
    <dbReference type="NCBI Taxonomy" id="1802061"/>
    <lineage>
        <taxon>Bacteria</taxon>
        <taxon>Candidatus Roizmaniibacteriota</taxon>
    </lineage>
</organism>
<comment type="caution">
    <text evidence="2">The sequence shown here is derived from an EMBL/GenBank/DDBJ whole genome shotgun (WGS) entry which is preliminary data.</text>
</comment>
<name>A0A1F7IY70_9BACT</name>
<evidence type="ECO:0000313" key="2">
    <source>
        <dbReference type="EMBL" id="OGK48318.1"/>
    </source>
</evidence>